<dbReference type="Gene3D" id="2.60.40.1820">
    <property type="match status" value="1"/>
</dbReference>
<dbReference type="InterPro" id="IPR004864">
    <property type="entry name" value="LEA_2"/>
</dbReference>
<evidence type="ECO:0000313" key="3">
    <source>
        <dbReference type="EMBL" id="KAK1372332.1"/>
    </source>
</evidence>
<protein>
    <recommendedName>
        <fullName evidence="2">Late embryogenesis abundant protein LEA-2 subgroup domain-containing protein</fullName>
    </recommendedName>
</protein>
<evidence type="ECO:0000256" key="1">
    <source>
        <dbReference type="SAM" id="Phobius"/>
    </source>
</evidence>
<proteinExistence type="predicted"/>
<dbReference type="Proteomes" id="UP001237642">
    <property type="component" value="Unassembled WGS sequence"/>
</dbReference>
<keyword evidence="1" id="KW-0812">Transmembrane</keyword>
<name>A0AAD8MGT6_9APIA</name>
<keyword evidence="1" id="KW-1133">Transmembrane helix</keyword>
<keyword evidence="4" id="KW-1185">Reference proteome</keyword>
<dbReference type="InterPro" id="IPR055301">
    <property type="entry name" value="Lea14-like_2"/>
</dbReference>
<gene>
    <name evidence="3" type="ORF">POM88_028525</name>
</gene>
<dbReference type="EMBL" id="JAUIZM010000007">
    <property type="protein sequence ID" value="KAK1372332.1"/>
    <property type="molecule type" value="Genomic_DNA"/>
</dbReference>
<dbReference type="AlphaFoldDB" id="A0AAD8MGT6"/>
<comment type="caution">
    <text evidence="3">The sequence shown here is derived from an EMBL/GenBank/DDBJ whole genome shotgun (WGS) entry which is preliminary data.</text>
</comment>
<sequence>MAIHDQEIPLAPEAHQIAVNVDDNNSRVSLPTKDSTKKRRRCLKCCGCTIVILGVLGVTILILVLTVFKVKGPKVKLNYVTIKGLDSATSFNLVPNTDLTIEIELSIKNPNAAAFKFKNVTTGIYYDNVLIGEAYNPNGKAKSNKTFRVKVTIDVMLQTLLRIPRDRLRIARTYPNPDSYVSHGSPTSLDS</sequence>
<reference evidence="3" key="1">
    <citation type="submission" date="2023-02" db="EMBL/GenBank/DDBJ databases">
        <title>Genome of toxic invasive species Heracleum sosnowskyi carries increased number of genes despite the absence of recent whole-genome duplications.</title>
        <authorList>
            <person name="Schelkunov M."/>
            <person name="Shtratnikova V."/>
            <person name="Makarenko M."/>
            <person name="Klepikova A."/>
            <person name="Omelchenko D."/>
            <person name="Novikova G."/>
            <person name="Obukhova E."/>
            <person name="Bogdanov V."/>
            <person name="Penin A."/>
            <person name="Logacheva M."/>
        </authorList>
    </citation>
    <scope>NUCLEOTIDE SEQUENCE</scope>
    <source>
        <strain evidence="3">Hsosn_3</strain>
        <tissue evidence="3">Leaf</tissue>
    </source>
</reference>
<dbReference type="PANTHER" id="PTHR31852">
    <property type="entry name" value="LATE EMBRYOGENESIS ABUNDANT (LEA) HYDROXYPROLINE-RICH GLYCOPROTEIN FAMILY"/>
    <property type="match status" value="1"/>
</dbReference>
<dbReference type="SUPFAM" id="SSF117070">
    <property type="entry name" value="LEA14-like"/>
    <property type="match status" value="1"/>
</dbReference>
<dbReference type="Pfam" id="PF03168">
    <property type="entry name" value="LEA_2"/>
    <property type="match status" value="1"/>
</dbReference>
<reference evidence="3" key="2">
    <citation type="submission" date="2023-05" db="EMBL/GenBank/DDBJ databases">
        <authorList>
            <person name="Schelkunov M.I."/>
        </authorList>
    </citation>
    <scope>NUCLEOTIDE SEQUENCE</scope>
    <source>
        <strain evidence="3">Hsosn_3</strain>
        <tissue evidence="3">Leaf</tissue>
    </source>
</reference>
<keyword evidence="1" id="KW-0472">Membrane</keyword>
<evidence type="ECO:0000313" key="4">
    <source>
        <dbReference type="Proteomes" id="UP001237642"/>
    </source>
</evidence>
<evidence type="ECO:0000259" key="2">
    <source>
        <dbReference type="Pfam" id="PF03168"/>
    </source>
</evidence>
<feature type="transmembrane region" description="Helical" evidence="1">
    <location>
        <begin position="45"/>
        <end position="68"/>
    </location>
</feature>
<organism evidence="3 4">
    <name type="scientific">Heracleum sosnowskyi</name>
    <dbReference type="NCBI Taxonomy" id="360622"/>
    <lineage>
        <taxon>Eukaryota</taxon>
        <taxon>Viridiplantae</taxon>
        <taxon>Streptophyta</taxon>
        <taxon>Embryophyta</taxon>
        <taxon>Tracheophyta</taxon>
        <taxon>Spermatophyta</taxon>
        <taxon>Magnoliopsida</taxon>
        <taxon>eudicotyledons</taxon>
        <taxon>Gunneridae</taxon>
        <taxon>Pentapetalae</taxon>
        <taxon>asterids</taxon>
        <taxon>campanulids</taxon>
        <taxon>Apiales</taxon>
        <taxon>Apiaceae</taxon>
        <taxon>Apioideae</taxon>
        <taxon>apioid superclade</taxon>
        <taxon>Tordylieae</taxon>
        <taxon>Tordyliinae</taxon>
        <taxon>Heracleum</taxon>
    </lineage>
</organism>
<feature type="domain" description="Late embryogenesis abundant protein LEA-2 subgroup" evidence="2">
    <location>
        <begin position="105"/>
        <end position="167"/>
    </location>
</feature>
<accession>A0AAD8MGT6</accession>